<feature type="compositionally biased region" description="Basic and acidic residues" evidence="1">
    <location>
        <begin position="1411"/>
        <end position="1428"/>
    </location>
</feature>
<dbReference type="PANTHER" id="PTHR45615:SF40">
    <property type="entry name" value="MYOSIN HEAVY CHAIN, NON-MUSCLE"/>
    <property type="match status" value="1"/>
</dbReference>
<dbReference type="GO" id="GO:0051015">
    <property type="term" value="F:actin filament binding"/>
    <property type="evidence" value="ECO:0007669"/>
    <property type="project" value="TreeGrafter"/>
</dbReference>
<feature type="compositionally biased region" description="Basic and acidic residues" evidence="1">
    <location>
        <begin position="720"/>
        <end position="764"/>
    </location>
</feature>
<feature type="region of interest" description="Disordered" evidence="1">
    <location>
        <begin position="1514"/>
        <end position="1553"/>
    </location>
</feature>
<reference evidence="2 3" key="1">
    <citation type="submission" date="2016-02" db="EMBL/GenBank/DDBJ databases">
        <title>Genome analysis of coral dinoflagellate symbionts highlights evolutionary adaptations to a symbiotic lifestyle.</title>
        <authorList>
            <person name="Aranda M."/>
            <person name="Li Y."/>
            <person name="Liew Y.J."/>
            <person name="Baumgarten S."/>
            <person name="Simakov O."/>
            <person name="Wilson M."/>
            <person name="Piel J."/>
            <person name="Ashoor H."/>
            <person name="Bougouffa S."/>
            <person name="Bajic V.B."/>
            <person name="Ryu T."/>
            <person name="Ravasi T."/>
            <person name="Bayer T."/>
            <person name="Micklem G."/>
            <person name="Kim H."/>
            <person name="Bhak J."/>
            <person name="Lajeunesse T.C."/>
            <person name="Voolstra C.R."/>
        </authorList>
    </citation>
    <scope>NUCLEOTIDE SEQUENCE [LARGE SCALE GENOMIC DNA]</scope>
    <source>
        <strain evidence="2 3">CCMP2467</strain>
    </source>
</reference>
<accession>A0A1Q9C5T4</accession>
<keyword evidence="3" id="KW-1185">Reference proteome</keyword>
<feature type="compositionally biased region" description="Basic and acidic residues" evidence="1">
    <location>
        <begin position="1360"/>
        <end position="1393"/>
    </location>
</feature>
<protein>
    <submittedName>
        <fullName evidence="2">Uncharacterized protein</fullName>
    </submittedName>
</protein>
<feature type="region of interest" description="Disordered" evidence="1">
    <location>
        <begin position="579"/>
        <end position="645"/>
    </location>
</feature>
<feature type="region of interest" description="Disordered" evidence="1">
    <location>
        <begin position="1572"/>
        <end position="1592"/>
    </location>
</feature>
<feature type="region of interest" description="Disordered" evidence="1">
    <location>
        <begin position="1170"/>
        <end position="1446"/>
    </location>
</feature>
<feature type="compositionally biased region" description="Basic and acidic residues" evidence="1">
    <location>
        <begin position="211"/>
        <end position="222"/>
    </location>
</feature>
<comment type="caution">
    <text evidence="2">The sequence shown here is derived from an EMBL/GenBank/DDBJ whole genome shotgun (WGS) entry which is preliminary data.</text>
</comment>
<feature type="compositionally biased region" description="Basic and acidic residues" evidence="1">
    <location>
        <begin position="600"/>
        <end position="633"/>
    </location>
</feature>
<dbReference type="SUPFAM" id="SSF57756">
    <property type="entry name" value="Retrovirus zinc finger-like domains"/>
    <property type="match status" value="1"/>
</dbReference>
<evidence type="ECO:0000313" key="3">
    <source>
        <dbReference type="Proteomes" id="UP000186817"/>
    </source>
</evidence>
<dbReference type="InterPro" id="IPR036875">
    <property type="entry name" value="Znf_CCHC_sf"/>
</dbReference>
<evidence type="ECO:0000313" key="2">
    <source>
        <dbReference type="EMBL" id="OLP78289.1"/>
    </source>
</evidence>
<feature type="region of interest" description="Disordered" evidence="1">
    <location>
        <begin position="895"/>
        <end position="944"/>
    </location>
</feature>
<organism evidence="2 3">
    <name type="scientific">Symbiodinium microadriaticum</name>
    <name type="common">Dinoflagellate</name>
    <name type="synonym">Zooxanthella microadriatica</name>
    <dbReference type="NCBI Taxonomy" id="2951"/>
    <lineage>
        <taxon>Eukaryota</taxon>
        <taxon>Sar</taxon>
        <taxon>Alveolata</taxon>
        <taxon>Dinophyceae</taxon>
        <taxon>Suessiales</taxon>
        <taxon>Symbiodiniaceae</taxon>
        <taxon>Symbiodinium</taxon>
    </lineage>
</organism>
<feature type="compositionally biased region" description="Basic and acidic residues" evidence="1">
    <location>
        <begin position="1230"/>
        <end position="1266"/>
    </location>
</feature>
<dbReference type="PANTHER" id="PTHR45615">
    <property type="entry name" value="MYOSIN HEAVY CHAIN, NON-MUSCLE"/>
    <property type="match status" value="1"/>
</dbReference>
<dbReference type="OrthoDB" id="479965at2759"/>
<dbReference type="GO" id="GO:0000146">
    <property type="term" value="F:microfilament motor activity"/>
    <property type="evidence" value="ECO:0007669"/>
    <property type="project" value="TreeGrafter"/>
</dbReference>
<feature type="compositionally biased region" description="Basic and acidic residues" evidence="1">
    <location>
        <begin position="1437"/>
        <end position="1446"/>
    </location>
</feature>
<feature type="region of interest" description="Disordered" evidence="1">
    <location>
        <begin position="688"/>
        <end position="783"/>
    </location>
</feature>
<feature type="compositionally biased region" description="Basic and acidic residues" evidence="1">
    <location>
        <begin position="1514"/>
        <end position="1524"/>
    </location>
</feature>
<dbReference type="GO" id="GO:0003676">
    <property type="term" value="F:nucleic acid binding"/>
    <property type="evidence" value="ECO:0007669"/>
    <property type="project" value="InterPro"/>
</dbReference>
<dbReference type="Proteomes" id="UP000186817">
    <property type="component" value="Unassembled WGS sequence"/>
</dbReference>
<feature type="region of interest" description="Disordered" evidence="1">
    <location>
        <begin position="211"/>
        <end position="248"/>
    </location>
</feature>
<feature type="compositionally biased region" description="Basic and acidic residues" evidence="1">
    <location>
        <begin position="1288"/>
        <end position="1336"/>
    </location>
</feature>
<evidence type="ECO:0000256" key="1">
    <source>
        <dbReference type="SAM" id="MobiDB-lite"/>
    </source>
</evidence>
<feature type="compositionally biased region" description="Basic and acidic residues" evidence="1">
    <location>
        <begin position="895"/>
        <end position="915"/>
    </location>
</feature>
<dbReference type="GO" id="GO:0008270">
    <property type="term" value="F:zinc ion binding"/>
    <property type="evidence" value="ECO:0007669"/>
    <property type="project" value="InterPro"/>
</dbReference>
<name>A0A1Q9C5T4_SYMMI</name>
<gene>
    <name evidence="2" type="ORF">AK812_SmicGene41546</name>
</gene>
<dbReference type="GO" id="GO:0016460">
    <property type="term" value="C:myosin II complex"/>
    <property type="evidence" value="ECO:0007669"/>
    <property type="project" value="TreeGrafter"/>
</dbReference>
<proteinExistence type="predicted"/>
<dbReference type="GO" id="GO:0005737">
    <property type="term" value="C:cytoplasm"/>
    <property type="evidence" value="ECO:0007669"/>
    <property type="project" value="TreeGrafter"/>
</dbReference>
<feature type="region of interest" description="Disordered" evidence="1">
    <location>
        <begin position="1729"/>
        <end position="1756"/>
    </location>
</feature>
<dbReference type="GO" id="GO:0032982">
    <property type="term" value="C:myosin filament"/>
    <property type="evidence" value="ECO:0007669"/>
    <property type="project" value="TreeGrafter"/>
</dbReference>
<dbReference type="EMBL" id="LSRX01001631">
    <property type="protein sequence ID" value="OLP78289.1"/>
    <property type="molecule type" value="Genomic_DNA"/>
</dbReference>
<sequence length="1811" mass="208584">MHPSLLYTRLSEKDVYREIKYIRNDFSTLTAAVSQAYGSDFFGYIQRLANDLEIRRKYEIASAEGYSVLDSTLRETFHAPCVLAALTRILKDTEENDCFFSVCKEGTCRSCLLHTRVSRRHEPEKLKSSIRGLMKTSQLRSSLRNFPGQPSRRSMSRWTPPAVPKMLQRTYHWVRWLNYRTRTPAMCQWRPMLQKALHRERHLDVHMADAGEVKKEGDDKDQATGSPPQGEELMPDIASSNDATAGGTLHDQGIWEAENVVDPKVFENLAEASEKLGIKDTEEYKTFVCDHYRIERSSPLMRLADQQYGYGQSGLYHDGVRVDDIGSFKAREETLEVNQALLERAGSCRRQNVHDVEPATCVILDPTLMVLRPTRFLPGLRSVSQPLMDECELCVIDFAGLAQHEYVGDSKVANKKVGLPHECFASMFMDCLHYQVDLIGGDANMALYRYSGSKQESTDIRGLDPIGTAVLEWGRSMTDDQWDDFPVVAEESLCHLDIRPQPYSLKEEVGSPVWEYPTVPLQWKTDQSKKSVWKQLLNLEQKRTRKNLQLASNLQQELWNFSMKVEMKHLLQVKDTRRSSSFPKWTEEKHLGHQLSAQAARKEEKRNKRAEKSARKAEKAEAEKHEEKPEEISPKTPVRRKLAQRDPSHRPNFYFILDRLISNLRHIPRTVFAPPAGEAERIQLEKLREEEEEAEDAEAAKKATAGMEEGDEGSASRKRKLDELEEKKRVLEEENSRRKQELEEEARRIRAVEEAERRAREQRSKNPKMQVPMASEKTEKGETWFERKATELVESYIQAYGPQQKKSKEAAATYASACKDSERAQENFVSALQKTQESAEALQRSMGQALEAAIEFGREEERAQLYTQARTVRDLKYLELKQGLRSQLAAGLQEKIRKEKTKKDEESSKSGKKEGPGVPTSTQPGPFWGARARVQPAEEEPGKEWRERISEDTWKVGRTLKSDEKYLECTYYPFSPEWQEKLRKELLDLAHRGFATSADGELYPTRRFGWQLQSTREFESINKSLERDYGVRLVWKSQEVKGKSKSVDDWHCFPLGRGKMEKTTRFGVQYTILGSLPPNKSMCSICWSEGHWKSECPHKEMVFELWEPALCVLVPSECLRRYHPCRNIVCERFQHEKDDYQRFYPAVAFADYGAVSSQISEINSKRYKDAKLRSPEEYPEIEPPADERGERPVLTSAEATPYAVSKKAAKPSDPEQSMASHSEALLEMQDSAKKCRAKQLEKESKRKAIDVDEESTGKKEESAEKKARGKGQGSPGIWAKESLPAGHWQDRPRRESLPSDSKEAKEALRQKLEEHKKEQLEEYHKKKLRETFETHLKKGASSKGEEPAVRTGPKLWKPQAHLDRSEPMIEAKDGKESTKEKAKERKDLAKRSEPSVLCKQVEDLDLEEVEEKEKEEEKDAEKEKERKVVKARKAKERAKVKERKEKENALEEQYAVFVIRKDIGGTNAPTDIQYEVLKLKNTPQEFPEVFPLASEEEDEAGDDIPILYTRMVRETDQKEEKKEEESLEDLEPITNPFYGKLPSPGFTDSEGEAEEVEDFGLCKGCGTRLELTCKRPPRSESSQYPEMPDLYPGEDRYLRLQRKLRSEGKPYDKKALEDSAKREHEWIEFHLDLEREKKKESEDDRVRMVREEEFHDVAEWFVMDDTDGDDDWCIVGETDIPDVVRAVQTEERVPDEFTELLDSTPNGKWTVMDELRSPVVPVKVAPGKEKVRVETQPEEPTEQDHEKKIPEAGKDSVGVPYPTVQLDFMFLQGKQTERKTVEKVLKWVHSIGHLDEDQYEGLVPDGEKSQY</sequence>
<feature type="compositionally biased region" description="Basic and acidic residues" evidence="1">
    <location>
        <begin position="1742"/>
        <end position="1754"/>
    </location>
</feature>